<evidence type="ECO:0000313" key="3">
    <source>
        <dbReference type="EMBL" id="KQB51761.1"/>
    </source>
</evidence>
<dbReference type="InterPro" id="IPR045229">
    <property type="entry name" value="TPP_enz"/>
</dbReference>
<feature type="domain" description="Thiamine pyrophosphate enzyme TPP-binding" evidence="2">
    <location>
        <begin position="2"/>
        <end position="85"/>
    </location>
</feature>
<feature type="non-terminal residue" evidence="3">
    <location>
        <position position="1"/>
    </location>
</feature>
<gene>
    <name evidence="3" type="ORF">AQS70_16825</name>
</gene>
<dbReference type="SUPFAM" id="SSF52518">
    <property type="entry name" value="Thiamin diphosphate-binding fold (THDP-binding)"/>
    <property type="match status" value="1"/>
</dbReference>
<dbReference type="STRING" id="1563157.AQS70_16825"/>
<organism evidence="3 4">
    <name type="scientific">Pseudomonas endophytica</name>
    <dbReference type="NCBI Taxonomy" id="1563157"/>
    <lineage>
        <taxon>Bacteria</taxon>
        <taxon>Pseudomonadati</taxon>
        <taxon>Pseudomonadota</taxon>
        <taxon>Gammaproteobacteria</taxon>
        <taxon>Pseudomonadales</taxon>
        <taxon>Pseudomonadaceae</taxon>
        <taxon>Pseudomonas</taxon>
    </lineage>
</organism>
<dbReference type="GO" id="GO:0003984">
    <property type="term" value="F:acetolactate synthase activity"/>
    <property type="evidence" value="ECO:0007669"/>
    <property type="project" value="TreeGrafter"/>
</dbReference>
<dbReference type="GO" id="GO:0044281">
    <property type="term" value="P:small molecule metabolic process"/>
    <property type="evidence" value="ECO:0007669"/>
    <property type="project" value="UniProtKB-ARBA"/>
</dbReference>
<dbReference type="PANTHER" id="PTHR18968">
    <property type="entry name" value="THIAMINE PYROPHOSPHATE ENZYMES"/>
    <property type="match status" value="1"/>
</dbReference>
<dbReference type="GO" id="GO:0050660">
    <property type="term" value="F:flavin adenine dinucleotide binding"/>
    <property type="evidence" value="ECO:0007669"/>
    <property type="project" value="TreeGrafter"/>
</dbReference>
<protein>
    <recommendedName>
        <fullName evidence="2">Thiamine pyrophosphate enzyme TPP-binding domain-containing protein</fullName>
    </recommendedName>
</protein>
<evidence type="ECO:0000313" key="4">
    <source>
        <dbReference type="Proteomes" id="UP000050342"/>
    </source>
</evidence>
<evidence type="ECO:0000256" key="1">
    <source>
        <dbReference type="ARBA" id="ARBA00007812"/>
    </source>
</evidence>
<accession>A0A0Q1CBJ2</accession>
<name>A0A0Q1CBJ2_9PSED</name>
<comment type="similarity">
    <text evidence="1">Belongs to the TPP enzyme family.</text>
</comment>
<sequence length="95" mass="10229">GLWTAVQHELPILFVVPRNGQYGILKSFAVLEQTPNVPGLDLPGLDFVALATGYGAYGVRANTLDEVREVCSKAFNRKGPTVLEVPVQATIPPLL</sequence>
<dbReference type="Gene3D" id="3.40.50.970">
    <property type="match status" value="1"/>
</dbReference>
<keyword evidence="4" id="KW-1185">Reference proteome</keyword>
<reference evidence="3 4" key="1">
    <citation type="submission" date="2015-10" db="EMBL/GenBank/DDBJ databases">
        <title>Pseudomonas helleri sp. nov. and Pseudomonas weihenstephanensis sp. nov., isolated from raw cows milk.</title>
        <authorList>
            <person name="Von Neubeck M."/>
            <person name="Huptas C."/>
            <person name="Wenning M."/>
            <person name="Scherer S."/>
        </authorList>
    </citation>
    <scope>NUCLEOTIDE SEQUENCE [LARGE SCALE GENOMIC DNA]</scope>
    <source>
        <strain evidence="3 4">BSTT44</strain>
    </source>
</reference>
<dbReference type="InterPro" id="IPR011766">
    <property type="entry name" value="TPP_enzyme_TPP-bd"/>
</dbReference>
<dbReference type="Pfam" id="PF02775">
    <property type="entry name" value="TPP_enzyme_C"/>
    <property type="match status" value="1"/>
</dbReference>
<dbReference type="EMBL" id="LLWH01000223">
    <property type="protein sequence ID" value="KQB51761.1"/>
    <property type="molecule type" value="Genomic_DNA"/>
</dbReference>
<evidence type="ECO:0000259" key="2">
    <source>
        <dbReference type="Pfam" id="PF02775"/>
    </source>
</evidence>
<dbReference type="RefSeq" id="WP_055104716.1">
    <property type="nucleotide sequence ID" value="NZ_LLWH01000223.1"/>
</dbReference>
<dbReference type="InterPro" id="IPR029061">
    <property type="entry name" value="THDP-binding"/>
</dbReference>
<comment type="caution">
    <text evidence="3">The sequence shown here is derived from an EMBL/GenBank/DDBJ whole genome shotgun (WGS) entry which is preliminary data.</text>
</comment>
<dbReference type="PANTHER" id="PTHR18968:SF86">
    <property type="entry name" value="ACETOLACTATE SYNTHASE LARGE SUBUNIT ILVX-RELATED"/>
    <property type="match status" value="1"/>
</dbReference>
<dbReference type="GO" id="GO:0030976">
    <property type="term" value="F:thiamine pyrophosphate binding"/>
    <property type="evidence" value="ECO:0007669"/>
    <property type="project" value="InterPro"/>
</dbReference>
<dbReference type="Proteomes" id="UP000050342">
    <property type="component" value="Unassembled WGS sequence"/>
</dbReference>
<dbReference type="AlphaFoldDB" id="A0A0Q1CBJ2"/>
<proteinExistence type="inferred from homology"/>